<dbReference type="InterPro" id="IPR038729">
    <property type="entry name" value="Rad50/SbcC_AAA"/>
</dbReference>
<dbReference type="InterPro" id="IPR010298">
    <property type="entry name" value="YacP-like"/>
</dbReference>
<keyword evidence="6" id="KW-1185">Reference proteome</keyword>
<dbReference type="Gene3D" id="3.40.50.300">
    <property type="entry name" value="P-loop containing nucleotide triphosphate hydrolases"/>
    <property type="match status" value="1"/>
</dbReference>
<evidence type="ECO:0000313" key="6">
    <source>
        <dbReference type="Proteomes" id="UP000606396"/>
    </source>
</evidence>
<dbReference type="SUPFAM" id="SSF52540">
    <property type="entry name" value="P-loop containing nucleoside triphosphate hydrolases"/>
    <property type="match status" value="1"/>
</dbReference>
<evidence type="ECO:0000313" key="5">
    <source>
        <dbReference type="EMBL" id="MBD2611537.1"/>
    </source>
</evidence>
<dbReference type="PANTHER" id="PTHR34547:SF1">
    <property type="entry name" value="YACP-LIKE NYN DOMAIN PROTEIN"/>
    <property type="match status" value="1"/>
</dbReference>
<dbReference type="InterPro" id="IPR027417">
    <property type="entry name" value="P-loop_NTPase"/>
</dbReference>
<feature type="domain" description="Rad50/SbcC-type AAA" evidence="4">
    <location>
        <begin position="280"/>
        <end position="320"/>
    </location>
</feature>
<dbReference type="Proteomes" id="UP000606396">
    <property type="component" value="Unassembled WGS sequence"/>
</dbReference>
<reference evidence="5 6" key="1">
    <citation type="journal article" date="2020" name="ISME J.">
        <title>Comparative genomics reveals insights into cyanobacterial evolution and habitat adaptation.</title>
        <authorList>
            <person name="Chen M.Y."/>
            <person name="Teng W.K."/>
            <person name="Zhao L."/>
            <person name="Hu C.X."/>
            <person name="Zhou Y.K."/>
            <person name="Han B.P."/>
            <person name="Song L.R."/>
            <person name="Shu W.S."/>
        </authorList>
    </citation>
    <scope>NUCLEOTIDE SEQUENCE [LARGE SCALE GENOMIC DNA]</scope>
    <source>
        <strain evidence="5 6">FACHB-252</strain>
    </source>
</reference>
<dbReference type="EMBL" id="JACJTC010000006">
    <property type="protein sequence ID" value="MBD2611537.1"/>
    <property type="molecule type" value="Genomic_DNA"/>
</dbReference>
<dbReference type="Pfam" id="PF05991">
    <property type="entry name" value="NYN_YacP"/>
    <property type="match status" value="1"/>
</dbReference>
<dbReference type="InterPro" id="IPR003959">
    <property type="entry name" value="ATPase_AAA_core"/>
</dbReference>
<proteinExistence type="predicted"/>
<name>A0ABR8H6V8_NOSPU</name>
<feature type="domain" description="ATPase AAA-type core" evidence="3">
    <location>
        <begin position="649"/>
        <end position="781"/>
    </location>
</feature>
<feature type="region of interest" description="Disordered" evidence="1">
    <location>
        <begin position="202"/>
        <end position="223"/>
    </location>
</feature>
<evidence type="ECO:0000259" key="4">
    <source>
        <dbReference type="Pfam" id="PF13476"/>
    </source>
</evidence>
<organism evidence="5 6">
    <name type="scientific">Nostoc punctiforme FACHB-252</name>
    <dbReference type="NCBI Taxonomy" id="1357509"/>
    <lineage>
        <taxon>Bacteria</taxon>
        <taxon>Bacillati</taxon>
        <taxon>Cyanobacteriota</taxon>
        <taxon>Cyanophyceae</taxon>
        <taxon>Nostocales</taxon>
        <taxon>Nostocaceae</taxon>
        <taxon>Nostoc</taxon>
    </lineage>
</organism>
<feature type="domain" description="DUF3696" evidence="2">
    <location>
        <begin position="793"/>
        <end position="838"/>
    </location>
</feature>
<protein>
    <submittedName>
        <fullName evidence="5">NYN domain-containing protein</fullName>
    </submittedName>
</protein>
<gene>
    <name evidence="5" type="ORF">H6G94_09670</name>
</gene>
<dbReference type="InterPro" id="IPR022532">
    <property type="entry name" value="DUF3696"/>
</dbReference>
<dbReference type="Pfam" id="PF12476">
    <property type="entry name" value="DUF3696"/>
    <property type="match status" value="1"/>
</dbReference>
<comment type="caution">
    <text evidence="5">The sequence shown here is derived from an EMBL/GenBank/DDBJ whole genome shotgun (WGS) entry which is preliminary data.</text>
</comment>
<dbReference type="CDD" id="cd10912">
    <property type="entry name" value="PIN_YacP-like"/>
    <property type="match status" value="1"/>
</dbReference>
<sequence>MVFERPQNQTSSNSKSSHLPEILLVNGHNIIEGWPALQKTSDTAGLKSARSELVEVLVGYSSFQGYETQILFDAQDETESKNKENITEMLSVHYTELGETADSYIEKFLQYFQPELTQGTISRLIIATSDRAQQLMVQGYGAECLSAQQLCSEVEMTVARMRHKYQARRQSKSRFLANAIDAKARQRLAELRLGLSGEQTSKIQQPNIASSSQGQNFPAPSEKSDIEFTTNYTEENQQQIFSQSTDDSQQLTQTDFLLQPIYNVSKNQRYIIKSNALNALRIGNFKAFADTQYIPFRPLTLIFGANSSGKSSIIHSLLLAHHAIKNAELDIYRTEAGGESVDLGGFGQYIHKRDRSSQVEWAVDIDPKQLNTVDRGLVDLLRPIKKLTVGVGIGTRLGKGTVKVRSFFIEADDRQVLSMSSRTQGKLQLDRLDYQHPILSNLIQAILEANTFTLKITPREREEIEKAIDELVPAISAKVSHLLPTDIQVGDEVDISIAQPNSKPGQKENLADTVRLILPYRLSELIGVITETVERDIGKLRYLGPFRTYPPRHFAFSRQQDANWYAGGGYAWDILLNNAEVRQKVNAWLGDSNRMKSPYELVVRSLLPDSQLATELYPRIAKSLHDLTTKLIFHAAGFGSDIQEEIERLRGDFEAAGIDLNSNSVLPEVEQLVSMLTDTDSISETWVQEMTSGGDRISDLVLIDKRTKTPVSHRDVGIGISQVIPILVSCYGLSDALVAIEQPEIHLHPRLQAELGSVFAESIKPPYNNRFILETHSEHLMLRLQKLIREGNLSPEDVSVIYVDCDSEGSQCLELRLDEEGDFIDEWPDGFFEDDFREIFS</sequence>
<dbReference type="Pfam" id="PF13476">
    <property type="entry name" value="AAA_23"/>
    <property type="match status" value="1"/>
</dbReference>
<dbReference type="Pfam" id="PF13304">
    <property type="entry name" value="AAA_21"/>
    <property type="match status" value="1"/>
</dbReference>
<evidence type="ECO:0000259" key="2">
    <source>
        <dbReference type="Pfam" id="PF12476"/>
    </source>
</evidence>
<dbReference type="PANTHER" id="PTHR34547">
    <property type="entry name" value="YACP-LIKE NYN DOMAIN PROTEIN"/>
    <property type="match status" value="1"/>
</dbReference>
<feature type="compositionally biased region" description="Polar residues" evidence="1">
    <location>
        <begin position="202"/>
        <end position="218"/>
    </location>
</feature>
<evidence type="ECO:0000256" key="1">
    <source>
        <dbReference type="SAM" id="MobiDB-lite"/>
    </source>
</evidence>
<evidence type="ECO:0000259" key="3">
    <source>
        <dbReference type="Pfam" id="PF13304"/>
    </source>
</evidence>
<accession>A0ABR8H6V8</accession>